<evidence type="ECO:0000313" key="2">
    <source>
        <dbReference type="EMBL" id="GIY99301.1"/>
    </source>
</evidence>
<comment type="caution">
    <text evidence="2">The sequence shown here is derived from an EMBL/GenBank/DDBJ whole genome shotgun (WGS) entry which is preliminary data.</text>
</comment>
<dbReference type="Gene3D" id="1.25.10.10">
    <property type="entry name" value="Leucine-rich Repeat Variant"/>
    <property type="match status" value="1"/>
</dbReference>
<reference evidence="2 3" key="1">
    <citation type="submission" date="2021-06" db="EMBL/GenBank/DDBJ databases">
        <title>Caerostris extrusa draft genome.</title>
        <authorList>
            <person name="Kono N."/>
            <person name="Arakawa K."/>
        </authorList>
    </citation>
    <scope>NUCLEOTIDE SEQUENCE [LARGE SCALE GENOMIC DNA]</scope>
</reference>
<keyword evidence="3" id="KW-1185">Reference proteome</keyword>
<dbReference type="Proteomes" id="UP001054945">
    <property type="component" value="Unassembled WGS sequence"/>
</dbReference>
<proteinExistence type="predicted"/>
<accession>A0AAV4XZB9</accession>
<evidence type="ECO:0000313" key="3">
    <source>
        <dbReference type="Proteomes" id="UP001054945"/>
    </source>
</evidence>
<organism evidence="2 3">
    <name type="scientific">Caerostris extrusa</name>
    <name type="common">Bark spider</name>
    <name type="synonym">Caerostris bankana</name>
    <dbReference type="NCBI Taxonomy" id="172846"/>
    <lineage>
        <taxon>Eukaryota</taxon>
        <taxon>Metazoa</taxon>
        <taxon>Ecdysozoa</taxon>
        <taxon>Arthropoda</taxon>
        <taxon>Chelicerata</taxon>
        <taxon>Arachnida</taxon>
        <taxon>Araneae</taxon>
        <taxon>Araneomorphae</taxon>
        <taxon>Entelegynae</taxon>
        <taxon>Araneoidea</taxon>
        <taxon>Araneidae</taxon>
        <taxon>Caerostris</taxon>
    </lineage>
</organism>
<dbReference type="Pfam" id="PF12333">
    <property type="entry name" value="Ipi1_N"/>
    <property type="match status" value="1"/>
</dbReference>
<dbReference type="InterPro" id="IPR016024">
    <property type="entry name" value="ARM-type_fold"/>
</dbReference>
<dbReference type="EMBL" id="BPLR01018407">
    <property type="protein sequence ID" value="GIY99301.1"/>
    <property type="molecule type" value="Genomic_DNA"/>
</dbReference>
<sequence>MRCKFNIPLELLKNAKSRDVQTRCGHLKKLLKYVSDNKSTLNIYFPEILPKLGPSLVESNSNVRLEVIKLLSLCCEYLTTDQFKSFSQSISYYLYSMMTKGDYDIRRDSLKFVANLLQYHPNIICKSSQILHGMLFLIASRDHTRKKWKLIDRISSKMTADEMRIEVFNHIHLFLFAMLQNRDIDETGADDQKEVHWEAKKPLKLNLYQSTGTEPNKLDLSWYSQATEEDKEKSFVEFLFVIIPLISDALQGRILTSSTPSSSTAEPTKYLLENPACLNQLEKIVKELITDFPYIPVSNSKKAEELCMKLNIEICYLYSLFVVKPGKQDSAIEKDVFSYLASICSSCTRMSNENVNRLLKSFRIFMYSDEIKSAFKNEILHYLYHFVDIFKFLPLADSLYSFMMDISMDYDLRFLLSNSTMDIWFKYTLRDLRFMSELKINKPKFLRYVKQLSERKYPAFIKALEEMPSLSWMDLLLSDFDKEFQLTIVALIATKEKIPPDLLQLLSENIRDEFFPVKVTLIIIRILFRRFNKPDVPPIDQLNYVKFLLNLSCDTFAIADTALESKALPLVDEIIDIQSECCCHFKIYPSRYAKRHLSIFEECIECLIPFIKNDKIMMCILYLIKETLTNERKYPVHSVIAFLELRKRFPFIYNNLYLSSMMHDLIISSLVYMSKVTNDIPENKWMLYSVVELQDSFSRIKNEEVFIFLEGSLNHFKMMNVIIIH</sequence>
<gene>
    <name evidence="2" type="primary">tex10</name>
    <name evidence="2" type="ORF">CEXT_406311</name>
</gene>
<feature type="domain" description="Pre-rRNA-processing protein Ipi1 N-terminal" evidence="1">
    <location>
        <begin position="82"/>
        <end position="175"/>
    </location>
</feature>
<evidence type="ECO:0000259" key="1">
    <source>
        <dbReference type="Pfam" id="PF12333"/>
    </source>
</evidence>
<name>A0AAV4XZB9_CAEEX</name>
<dbReference type="SUPFAM" id="SSF48371">
    <property type="entry name" value="ARM repeat"/>
    <property type="match status" value="2"/>
</dbReference>
<dbReference type="InterPro" id="IPR024679">
    <property type="entry name" value="Ipi1_N"/>
</dbReference>
<protein>
    <submittedName>
        <fullName evidence="2">Testis-expressed protein 10</fullName>
    </submittedName>
</protein>
<dbReference type="AlphaFoldDB" id="A0AAV4XZB9"/>
<dbReference type="InterPro" id="IPR011989">
    <property type="entry name" value="ARM-like"/>
</dbReference>